<dbReference type="RefSeq" id="XP_064656396.1">
    <property type="nucleotide sequence ID" value="XM_064805291.1"/>
</dbReference>
<dbReference type="GO" id="GO:0043484">
    <property type="term" value="P:regulation of RNA splicing"/>
    <property type="evidence" value="ECO:0007669"/>
    <property type="project" value="TreeGrafter"/>
</dbReference>
<keyword evidence="8" id="KW-1185">Reference proteome</keyword>
<dbReference type="Gene3D" id="1.10.510.10">
    <property type="entry name" value="Transferase(Phosphotransferase) domain 1"/>
    <property type="match status" value="1"/>
</dbReference>
<feature type="domain" description="Protein kinase" evidence="6">
    <location>
        <begin position="1"/>
        <end position="159"/>
    </location>
</feature>
<dbReference type="PANTHER" id="PTHR45646:SF11">
    <property type="entry name" value="SERINE_THREONINE-PROTEIN KINASE DOA"/>
    <property type="match status" value="1"/>
</dbReference>
<sequence length="195" mass="21670">MAIGMSPDEATPTVTKDRPGSIKIIDFGVASWVDKHLSNNIQPEHLRPPEVFLRAPWGPPVDIWSLGCLVIELVKGHVAFPGKAAKDGSHSSEDDHLGQYMEVFGPMPPALLSRGSRTSEYFDGEAEEVPIFVDILEGALTLDPQYRKTAKELLHHDWLRGDADRLADQATIDKHYEQHNLDRRGGQIAEITSAW</sequence>
<evidence type="ECO:0000259" key="6">
    <source>
        <dbReference type="PROSITE" id="PS50011"/>
    </source>
</evidence>
<dbReference type="InterPro" id="IPR051175">
    <property type="entry name" value="CLK_kinases"/>
</dbReference>
<proteinExistence type="predicted"/>
<evidence type="ECO:0000256" key="3">
    <source>
        <dbReference type="ARBA" id="ARBA00022741"/>
    </source>
</evidence>
<keyword evidence="2" id="KW-0808">Transferase</keyword>
<protein>
    <recommendedName>
        <fullName evidence="6">Protein kinase domain-containing protein</fullName>
    </recommendedName>
</protein>
<dbReference type="AlphaFoldDB" id="A0AAV9P5M3"/>
<dbReference type="SUPFAM" id="SSF56112">
    <property type="entry name" value="Protein kinase-like (PK-like)"/>
    <property type="match status" value="1"/>
</dbReference>
<accession>A0AAV9P5M3</accession>
<evidence type="ECO:0000256" key="4">
    <source>
        <dbReference type="ARBA" id="ARBA00022777"/>
    </source>
</evidence>
<evidence type="ECO:0000256" key="1">
    <source>
        <dbReference type="ARBA" id="ARBA00022527"/>
    </source>
</evidence>
<dbReference type="InterPro" id="IPR011009">
    <property type="entry name" value="Kinase-like_dom_sf"/>
</dbReference>
<dbReference type="EMBL" id="JAVRRT010000013">
    <property type="protein sequence ID" value="KAK5166514.1"/>
    <property type="molecule type" value="Genomic_DNA"/>
</dbReference>
<dbReference type="Proteomes" id="UP001337655">
    <property type="component" value="Unassembled WGS sequence"/>
</dbReference>
<dbReference type="Pfam" id="PF00069">
    <property type="entry name" value="Pkinase"/>
    <property type="match status" value="1"/>
</dbReference>
<dbReference type="SMART" id="SM00220">
    <property type="entry name" value="S_TKc"/>
    <property type="match status" value="1"/>
</dbReference>
<dbReference type="GO" id="GO:0004674">
    <property type="term" value="F:protein serine/threonine kinase activity"/>
    <property type="evidence" value="ECO:0007669"/>
    <property type="project" value="UniProtKB-KW"/>
</dbReference>
<dbReference type="PANTHER" id="PTHR45646">
    <property type="entry name" value="SERINE/THREONINE-PROTEIN KINASE DOA-RELATED"/>
    <property type="match status" value="1"/>
</dbReference>
<keyword evidence="3" id="KW-0547">Nucleotide-binding</keyword>
<evidence type="ECO:0000313" key="8">
    <source>
        <dbReference type="Proteomes" id="UP001337655"/>
    </source>
</evidence>
<dbReference type="GeneID" id="89929391"/>
<reference evidence="7 8" key="1">
    <citation type="submission" date="2023-08" db="EMBL/GenBank/DDBJ databases">
        <title>Black Yeasts Isolated from many extreme environments.</title>
        <authorList>
            <person name="Coleine C."/>
            <person name="Stajich J.E."/>
            <person name="Selbmann L."/>
        </authorList>
    </citation>
    <scope>NUCLEOTIDE SEQUENCE [LARGE SCALE GENOMIC DNA]</scope>
    <source>
        <strain evidence="7 8">CCFEE 5935</strain>
    </source>
</reference>
<comment type="caution">
    <text evidence="7">The sequence shown here is derived from an EMBL/GenBank/DDBJ whole genome shotgun (WGS) entry which is preliminary data.</text>
</comment>
<dbReference type="PROSITE" id="PS50011">
    <property type="entry name" value="PROTEIN_KINASE_DOM"/>
    <property type="match status" value="1"/>
</dbReference>
<evidence type="ECO:0000256" key="2">
    <source>
        <dbReference type="ARBA" id="ARBA00022679"/>
    </source>
</evidence>
<keyword evidence="5" id="KW-0067">ATP-binding</keyword>
<name>A0AAV9P5M3_9PEZI</name>
<organism evidence="7 8">
    <name type="scientific">Saxophila tyrrhenica</name>
    <dbReference type="NCBI Taxonomy" id="1690608"/>
    <lineage>
        <taxon>Eukaryota</taxon>
        <taxon>Fungi</taxon>
        <taxon>Dikarya</taxon>
        <taxon>Ascomycota</taxon>
        <taxon>Pezizomycotina</taxon>
        <taxon>Dothideomycetes</taxon>
        <taxon>Dothideomycetidae</taxon>
        <taxon>Mycosphaerellales</taxon>
        <taxon>Extremaceae</taxon>
        <taxon>Saxophila</taxon>
    </lineage>
</organism>
<evidence type="ECO:0000256" key="5">
    <source>
        <dbReference type="ARBA" id="ARBA00022840"/>
    </source>
</evidence>
<dbReference type="InterPro" id="IPR000719">
    <property type="entry name" value="Prot_kinase_dom"/>
</dbReference>
<dbReference type="GO" id="GO:0005524">
    <property type="term" value="F:ATP binding"/>
    <property type="evidence" value="ECO:0007669"/>
    <property type="project" value="UniProtKB-KW"/>
</dbReference>
<keyword evidence="4" id="KW-0418">Kinase</keyword>
<evidence type="ECO:0000313" key="7">
    <source>
        <dbReference type="EMBL" id="KAK5166514.1"/>
    </source>
</evidence>
<keyword evidence="1" id="KW-0723">Serine/threonine-protein kinase</keyword>
<dbReference type="GO" id="GO:0005634">
    <property type="term" value="C:nucleus"/>
    <property type="evidence" value="ECO:0007669"/>
    <property type="project" value="TreeGrafter"/>
</dbReference>
<gene>
    <name evidence="7" type="ORF">LTR77_008057</name>
</gene>